<dbReference type="PROSITE" id="PS50157">
    <property type="entry name" value="ZINC_FINGER_C2H2_2"/>
    <property type="match status" value="9"/>
</dbReference>
<feature type="region of interest" description="Disordered" evidence="7">
    <location>
        <begin position="738"/>
        <end position="762"/>
    </location>
</feature>
<feature type="domain" description="C2H2-type" evidence="8">
    <location>
        <begin position="888"/>
        <end position="915"/>
    </location>
</feature>
<protein>
    <submittedName>
        <fullName evidence="10">Uncharacterized protein</fullName>
    </submittedName>
</protein>
<feature type="region of interest" description="Disordered" evidence="7">
    <location>
        <begin position="117"/>
        <end position="152"/>
    </location>
</feature>
<proteinExistence type="predicted"/>
<keyword evidence="3 5" id="KW-0863">Zinc-finger</keyword>
<dbReference type="SMART" id="SM00868">
    <property type="entry name" value="zf-AD"/>
    <property type="match status" value="1"/>
</dbReference>
<dbReference type="Proteomes" id="UP001372834">
    <property type="component" value="Unassembled WGS sequence"/>
</dbReference>
<feature type="region of interest" description="Disordered" evidence="7">
    <location>
        <begin position="626"/>
        <end position="648"/>
    </location>
</feature>
<dbReference type="AlphaFoldDB" id="A0AAN8NYV2"/>
<dbReference type="PROSITE" id="PS51915">
    <property type="entry name" value="ZAD"/>
    <property type="match status" value="1"/>
</dbReference>
<evidence type="ECO:0000259" key="8">
    <source>
        <dbReference type="PROSITE" id="PS50157"/>
    </source>
</evidence>
<dbReference type="PROSITE" id="PS00028">
    <property type="entry name" value="ZINC_FINGER_C2H2_1"/>
    <property type="match status" value="12"/>
</dbReference>
<dbReference type="InterPro" id="IPR012934">
    <property type="entry name" value="Znf_AD"/>
</dbReference>
<evidence type="ECO:0000313" key="11">
    <source>
        <dbReference type="Proteomes" id="UP001372834"/>
    </source>
</evidence>
<evidence type="ECO:0000259" key="9">
    <source>
        <dbReference type="PROSITE" id="PS51915"/>
    </source>
</evidence>
<reference evidence="10 11" key="1">
    <citation type="submission" date="2023-10" db="EMBL/GenBank/DDBJ databases">
        <title>Genomes of two closely related lineages of the louse Polyplax serrata with different host specificities.</title>
        <authorList>
            <person name="Martinu J."/>
            <person name="Tarabai H."/>
            <person name="Stefka J."/>
            <person name="Hypsa V."/>
        </authorList>
    </citation>
    <scope>NUCLEOTIDE SEQUENCE [LARGE SCALE GENOMIC DNA]</scope>
    <source>
        <strain evidence="10">HR10_N</strain>
    </source>
</reference>
<feature type="binding site" evidence="6">
    <location>
        <position position="15"/>
    </location>
    <ligand>
        <name>Zn(2+)</name>
        <dbReference type="ChEBI" id="CHEBI:29105"/>
    </ligand>
</feature>
<feature type="domain" description="C2H2-type" evidence="8">
    <location>
        <begin position="606"/>
        <end position="628"/>
    </location>
</feature>
<gene>
    <name evidence="10" type="ORF">RUM43_002148</name>
</gene>
<dbReference type="GO" id="GO:0008270">
    <property type="term" value="F:zinc ion binding"/>
    <property type="evidence" value="ECO:0007669"/>
    <property type="project" value="UniProtKB-UniRule"/>
</dbReference>
<feature type="binding site" evidence="6">
    <location>
        <position position="18"/>
    </location>
    <ligand>
        <name>Zn(2+)</name>
        <dbReference type="ChEBI" id="CHEBI:29105"/>
    </ligand>
</feature>
<keyword evidence="4 6" id="KW-0862">Zinc</keyword>
<keyword evidence="1 6" id="KW-0479">Metal-binding</keyword>
<dbReference type="InterPro" id="IPR013087">
    <property type="entry name" value="Znf_C2H2_type"/>
</dbReference>
<feature type="binding site" evidence="6">
    <location>
        <position position="60"/>
    </location>
    <ligand>
        <name>Zn(2+)</name>
        <dbReference type="ChEBI" id="CHEBI:29105"/>
    </ligand>
</feature>
<comment type="caution">
    <text evidence="10">The sequence shown here is derived from an EMBL/GenBank/DDBJ whole genome shotgun (WGS) entry which is preliminary data.</text>
</comment>
<accession>A0AAN8NYV2</accession>
<feature type="domain" description="C2H2-type" evidence="8">
    <location>
        <begin position="379"/>
        <end position="406"/>
    </location>
</feature>
<organism evidence="10 11">
    <name type="scientific">Polyplax serrata</name>
    <name type="common">Common mouse louse</name>
    <dbReference type="NCBI Taxonomy" id="468196"/>
    <lineage>
        <taxon>Eukaryota</taxon>
        <taxon>Metazoa</taxon>
        <taxon>Ecdysozoa</taxon>
        <taxon>Arthropoda</taxon>
        <taxon>Hexapoda</taxon>
        <taxon>Insecta</taxon>
        <taxon>Pterygota</taxon>
        <taxon>Neoptera</taxon>
        <taxon>Paraneoptera</taxon>
        <taxon>Psocodea</taxon>
        <taxon>Troctomorpha</taxon>
        <taxon>Phthiraptera</taxon>
        <taxon>Anoplura</taxon>
        <taxon>Polyplacidae</taxon>
        <taxon>Polyplax</taxon>
    </lineage>
</organism>
<dbReference type="PANTHER" id="PTHR24379">
    <property type="entry name" value="KRAB AND ZINC FINGER DOMAIN-CONTAINING"/>
    <property type="match status" value="1"/>
</dbReference>
<evidence type="ECO:0000256" key="4">
    <source>
        <dbReference type="ARBA" id="ARBA00022833"/>
    </source>
</evidence>
<dbReference type="Gene3D" id="3.40.1800.20">
    <property type="match status" value="1"/>
</dbReference>
<evidence type="ECO:0000256" key="1">
    <source>
        <dbReference type="ARBA" id="ARBA00022723"/>
    </source>
</evidence>
<keyword evidence="2" id="KW-0677">Repeat</keyword>
<feature type="compositionally biased region" description="Polar residues" evidence="7">
    <location>
        <begin position="118"/>
        <end position="139"/>
    </location>
</feature>
<feature type="domain" description="C2H2-type" evidence="8">
    <location>
        <begin position="538"/>
        <end position="566"/>
    </location>
</feature>
<sequence length="1074" mass="123395">MSIENEIIFKWTNLCRLCLSAESHIDLFSPDVLSQDCLSKIRSCLNLLVYPGDPMPTKICSKCQIKLDEWYQFRKECLQSEANVKTRLKPYQDIKFVKEYFQRCAKFESSEIVSSSSKTNTNSIHHSDEVNSSIPSQEYPQGLVRKKARKSTAGPLSHKLKVLGLKKNSFFFSGNSCSDGIGKPIKSEESHGTFRHEPLSESNRIKRNNLEWVGIESGLMGTIESVTGSASALWDSQCHNKHSDEANDFYGNGESCNRGTKNSHNSFSLQCPNCETEFANEDEFELHACCMIGSSTHLEDEEDGDEHFEDSISLASEYDGYDSYMGDYLQSGDEVPPPVARIKITPWKCIPCHMYFQSCLDLRRHYSTMTCMGKKVRALDCEFCYRQFLSFNDLLQHQITHITIKLDLTEDDLICCNQCSMQFPNERRLKNHFLIHTLNKKLPSKYNCKECNEVFFHLDTYENHLLYNHQLENEADSPPDPMELASVTYDSETPDAADQTLPVDVTLEEEEEEEEEEEDEDPDELEKAKETKKPQSAIRCFRCGLMFVSVKQLEHHEAMKHKNPTPYICRKCGLRFSARSQLLMHLRVHMSKSSSKTSGVDSEKTNSCAICDAKFFLQSDLESHMKTHKFGNSDPPSPTGPQIQSEEGDNNDLYARYKCSLCSRLYVRANSCIRHGQQSHKGQKVVPLRLKRSVFVGRRTSLPPGGKVKHKCLKCPKYFFSFNAFSVHSYKDHGVKLPNPAEEVPSLETEETPESPKPDEVESKCPFCSKDIKPSYISLHIKKFHRGEVLDPAMIEKDIPTDSCICRYCFKTCSTPHNRKLHESIHYPVKAQKNQCETCGQKLSDRSLYEEHTRTCKSIRCGKCHKIFFKFTNLTQHCCNGTKSDEIHKCTVCLSAFTSLDLLQIHIKNFHGKKPESIPQPGTSRHSAKRLDREIWREESNKIVCMVGEKFYCTFCDCEFSTMQESNEHRVAHPRGNWYAVQISDCLFQCTICDKFFETRKSSLLHINYHKKSLMSESKRNYPLSIEPEVEIFTDLKTIDTPKMKKFNCRYCAAAFRDEENLQEHLFHSHVNQT</sequence>
<evidence type="ECO:0000256" key="5">
    <source>
        <dbReference type="PROSITE-ProRule" id="PRU00042"/>
    </source>
</evidence>
<feature type="compositionally biased region" description="Acidic residues" evidence="7">
    <location>
        <begin position="506"/>
        <end position="524"/>
    </location>
</feature>
<dbReference type="GO" id="GO:0005634">
    <property type="term" value="C:nucleus"/>
    <property type="evidence" value="ECO:0007669"/>
    <property type="project" value="InterPro"/>
</dbReference>
<feature type="domain" description="C2H2-type" evidence="8">
    <location>
        <begin position="1047"/>
        <end position="1074"/>
    </location>
</feature>
<feature type="domain" description="C2H2-type" evidence="8">
    <location>
        <begin position="567"/>
        <end position="594"/>
    </location>
</feature>
<evidence type="ECO:0000313" key="10">
    <source>
        <dbReference type="EMBL" id="KAK6628336.1"/>
    </source>
</evidence>
<dbReference type="Gene3D" id="3.30.160.60">
    <property type="entry name" value="Classic Zinc Finger"/>
    <property type="match status" value="5"/>
</dbReference>
<dbReference type="Pfam" id="PF07776">
    <property type="entry name" value="zf-AD"/>
    <property type="match status" value="1"/>
</dbReference>
<feature type="binding site" evidence="6">
    <location>
        <position position="63"/>
    </location>
    <ligand>
        <name>Zn(2+)</name>
        <dbReference type="ChEBI" id="CHEBI:29105"/>
    </ligand>
</feature>
<dbReference type="SMART" id="SM00355">
    <property type="entry name" value="ZnF_C2H2"/>
    <property type="match status" value="16"/>
</dbReference>
<evidence type="ECO:0000256" key="6">
    <source>
        <dbReference type="PROSITE-ProRule" id="PRU01263"/>
    </source>
</evidence>
<dbReference type="InterPro" id="IPR036236">
    <property type="entry name" value="Znf_C2H2_sf"/>
</dbReference>
<dbReference type="PANTHER" id="PTHR24379:SF121">
    <property type="entry name" value="C2H2-TYPE DOMAIN-CONTAINING PROTEIN"/>
    <property type="match status" value="1"/>
</dbReference>
<evidence type="ECO:0000256" key="7">
    <source>
        <dbReference type="SAM" id="MobiDB-lite"/>
    </source>
</evidence>
<feature type="domain" description="ZAD" evidence="9">
    <location>
        <begin position="13"/>
        <end position="87"/>
    </location>
</feature>
<feature type="domain" description="C2H2-type" evidence="8">
    <location>
        <begin position="414"/>
        <end position="441"/>
    </location>
</feature>
<name>A0AAN8NYV2_POLSC</name>
<feature type="domain" description="C2H2-type" evidence="8">
    <location>
        <begin position="446"/>
        <end position="474"/>
    </location>
</feature>
<dbReference type="Pfam" id="PF00096">
    <property type="entry name" value="zf-C2H2"/>
    <property type="match status" value="2"/>
</dbReference>
<feature type="domain" description="C2H2-type" evidence="8">
    <location>
        <begin position="657"/>
        <end position="685"/>
    </location>
</feature>
<evidence type="ECO:0000256" key="2">
    <source>
        <dbReference type="ARBA" id="ARBA00022737"/>
    </source>
</evidence>
<evidence type="ECO:0000256" key="3">
    <source>
        <dbReference type="ARBA" id="ARBA00022771"/>
    </source>
</evidence>
<feature type="region of interest" description="Disordered" evidence="7">
    <location>
        <begin position="472"/>
        <end position="531"/>
    </location>
</feature>
<dbReference type="EMBL" id="JAWJWE010000036">
    <property type="protein sequence ID" value="KAK6628336.1"/>
    <property type="molecule type" value="Genomic_DNA"/>
</dbReference>
<dbReference type="SUPFAM" id="SSF57667">
    <property type="entry name" value="beta-beta-alpha zinc fingers"/>
    <property type="match status" value="3"/>
</dbReference>
<dbReference type="SUPFAM" id="SSF57716">
    <property type="entry name" value="Glucocorticoid receptor-like (DNA-binding domain)"/>
    <property type="match status" value="1"/>
</dbReference>